<dbReference type="InterPro" id="IPR006059">
    <property type="entry name" value="SBP"/>
</dbReference>
<feature type="transmembrane region" description="Helical" evidence="6">
    <location>
        <begin position="7"/>
        <end position="30"/>
    </location>
</feature>
<dbReference type="Proteomes" id="UP001144256">
    <property type="component" value="Unassembled WGS sequence"/>
</dbReference>
<evidence type="ECO:0000256" key="3">
    <source>
        <dbReference type="ARBA" id="ARBA00023136"/>
    </source>
</evidence>
<evidence type="ECO:0000256" key="6">
    <source>
        <dbReference type="SAM" id="Phobius"/>
    </source>
</evidence>
<name>A0A9W6DG52_9FIRM</name>
<accession>A0A9W6DG52</accession>
<dbReference type="PANTHER" id="PTHR43649">
    <property type="entry name" value="ARABINOSE-BINDING PROTEIN-RELATED"/>
    <property type="match status" value="1"/>
</dbReference>
<keyword evidence="5" id="KW-0449">Lipoprotein</keyword>
<protein>
    <submittedName>
        <fullName evidence="7">Uncharacterized protein</fullName>
    </submittedName>
</protein>
<dbReference type="SUPFAM" id="SSF53850">
    <property type="entry name" value="Periplasmic binding protein-like II"/>
    <property type="match status" value="1"/>
</dbReference>
<organism evidence="7 8">
    <name type="scientific">Vallitalea longa</name>
    <dbReference type="NCBI Taxonomy" id="2936439"/>
    <lineage>
        <taxon>Bacteria</taxon>
        <taxon>Bacillati</taxon>
        <taxon>Bacillota</taxon>
        <taxon>Clostridia</taxon>
        <taxon>Lachnospirales</taxon>
        <taxon>Vallitaleaceae</taxon>
        <taxon>Vallitalea</taxon>
    </lineage>
</organism>
<evidence type="ECO:0000256" key="5">
    <source>
        <dbReference type="ARBA" id="ARBA00023288"/>
    </source>
</evidence>
<evidence type="ECO:0000256" key="4">
    <source>
        <dbReference type="ARBA" id="ARBA00023139"/>
    </source>
</evidence>
<dbReference type="Pfam" id="PF13416">
    <property type="entry name" value="SBP_bac_8"/>
    <property type="match status" value="1"/>
</dbReference>
<evidence type="ECO:0000313" key="7">
    <source>
        <dbReference type="EMBL" id="GKX30108.1"/>
    </source>
</evidence>
<keyword evidence="6" id="KW-1133">Transmembrane helix</keyword>
<proteinExistence type="predicted"/>
<keyword evidence="1" id="KW-1003">Cell membrane</keyword>
<comment type="caution">
    <text evidence="7">The sequence shown here is derived from an EMBL/GenBank/DDBJ whole genome shotgun (WGS) entry which is preliminary data.</text>
</comment>
<keyword evidence="8" id="KW-1185">Reference proteome</keyword>
<evidence type="ECO:0000256" key="2">
    <source>
        <dbReference type="ARBA" id="ARBA00022729"/>
    </source>
</evidence>
<dbReference type="EMBL" id="BRLB01000007">
    <property type="protein sequence ID" value="GKX30108.1"/>
    <property type="molecule type" value="Genomic_DNA"/>
</dbReference>
<keyword evidence="4" id="KW-0564">Palmitate</keyword>
<reference evidence="7" key="1">
    <citation type="submission" date="2022-06" db="EMBL/GenBank/DDBJ databases">
        <title>Vallitalea longa sp. nov., an anaerobic bacterium isolated from marine sediment.</title>
        <authorList>
            <person name="Hirano S."/>
            <person name="Terahara T."/>
            <person name="Mori K."/>
            <person name="Hamada M."/>
            <person name="Matsumoto R."/>
            <person name="Kobayashi T."/>
        </authorList>
    </citation>
    <scope>NUCLEOTIDE SEQUENCE</scope>
    <source>
        <strain evidence="7">SH18-1</strain>
    </source>
</reference>
<keyword evidence="2" id="KW-0732">Signal</keyword>
<evidence type="ECO:0000256" key="1">
    <source>
        <dbReference type="ARBA" id="ARBA00022475"/>
    </source>
</evidence>
<dbReference type="Gene3D" id="3.40.190.10">
    <property type="entry name" value="Periplasmic binding protein-like II"/>
    <property type="match status" value="1"/>
</dbReference>
<dbReference type="AlphaFoldDB" id="A0A9W6DG52"/>
<keyword evidence="6" id="KW-0812">Transmembrane</keyword>
<evidence type="ECO:0000313" key="8">
    <source>
        <dbReference type="Proteomes" id="UP001144256"/>
    </source>
</evidence>
<keyword evidence="3 6" id="KW-0472">Membrane</keyword>
<gene>
    <name evidence="7" type="ORF">SH1V18_25880</name>
</gene>
<dbReference type="PANTHER" id="PTHR43649:SF33">
    <property type="entry name" value="POLYGALACTURONAN_RHAMNOGALACTURONAN-BINDING PROTEIN YTCQ"/>
    <property type="match status" value="1"/>
</dbReference>
<dbReference type="InterPro" id="IPR050490">
    <property type="entry name" value="Bact_solute-bd_prot1"/>
</dbReference>
<sequence length="436" mass="51798">MHKTNKKLILITLLFFIVFSIFVIGEFLLLRYQSNKDPLIKDSKIKDSILIWGWDESLNKSFSEYSKKNNVSIKYELIDSNDYLRILQSSLAVNKKIPDIVFMERDQISDLIDLGLCEDLGKKPFNILSEDFLHYNIDNYKDKDNNIIGIPYDIAISALAYRSDLTEKYFNVKDRKLVEDKLYSWDILFENALEVKNRSKEDIKLFPSIRDYAVMVINQYDKKLIENDKLNCKEYVEDIFGDCIFLRDNELVYPICQWSPEWYYYIDYGNSIFLPCPPWFLHYVIENMENKNIHYNIMMPPEGGFIWGGTAWGISKQSNHKEEAFKLLKWLLLSEEGAYHNINDYRLLTHYAHSYNEDKFIYSKKLIFENQAMGEIYMREIYNNMKVRPISEYETKFNCAFDYTLECILKHEANNSKEAMEIFISKIKNLIPELID</sequence>